<dbReference type="InterPro" id="IPR000298">
    <property type="entry name" value="Cyt_c_oxidase-like_su3"/>
</dbReference>
<comment type="similarity">
    <text evidence="2 7">Belongs to the cytochrome c oxidase subunit 3 family.</text>
</comment>
<evidence type="ECO:0000256" key="5">
    <source>
        <dbReference type="ARBA" id="ARBA00022989"/>
    </source>
</evidence>
<dbReference type="Gene3D" id="1.20.120.80">
    <property type="entry name" value="Cytochrome c oxidase, subunit III, four-helix bundle"/>
    <property type="match status" value="1"/>
</dbReference>
<dbReference type="InterPro" id="IPR024791">
    <property type="entry name" value="Cyt_c/ubiquinol_Oxase_su3"/>
</dbReference>
<evidence type="ECO:0000259" key="9">
    <source>
        <dbReference type="PROSITE" id="PS50253"/>
    </source>
</evidence>
<evidence type="ECO:0000313" key="11">
    <source>
        <dbReference type="Proteomes" id="UP000236731"/>
    </source>
</evidence>
<dbReference type="PROSITE" id="PS50253">
    <property type="entry name" value="COX3"/>
    <property type="match status" value="1"/>
</dbReference>
<evidence type="ECO:0000256" key="3">
    <source>
        <dbReference type="ARBA" id="ARBA00022475"/>
    </source>
</evidence>
<comment type="subcellular location">
    <subcellularLocation>
        <location evidence="1 7">Cell membrane</location>
        <topology evidence="1 7">Multi-pass membrane protein</topology>
    </subcellularLocation>
</comment>
<keyword evidence="11" id="KW-1185">Reference proteome</keyword>
<evidence type="ECO:0000256" key="4">
    <source>
        <dbReference type="ARBA" id="ARBA00022692"/>
    </source>
</evidence>
<dbReference type="InterPro" id="IPR013833">
    <property type="entry name" value="Cyt_c_oxidase_su3_a-hlx"/>
</dbReference>
<dbReference type="GO" id="GO:0004129">
    <property type="term" value="F:cytochrome-c oxidase activity"/>
    <property type="evidence" value="ECO:0007669"/>
    <property type="project" value="InterPro"/>
</dbReference>
<organism evidence="10 11">
    <name type="scientific">Sphingobacterium lactis</name>
    <dbReference type="NCBI Taxonomy" id="797291"/>
    <lineage>
        <taxon>Bacteria</taxon>
        <taxon>Pseudomonadati</taxon>
        <taxon>Bacteroidota</taxon>
        <taxon>Sphingobacteriia</taxon>
        <taxon>Sphingobacteriales</taxon>
        <taxon>Sphingobacteriaceae</taxon>
        <taxon>Sphingobacterium</taxon>
    </lineage>
</organism>
<dbReference type="EMBL" id="FNUT01000001">
    <property type="protein sequence ID" value="SEF48225.1"/>
    <property type="molecule type" value="Genomic_DNA"/>
</dbReference>
<dbReference type="RefSeq" id="WP_103904883.1">
    <property type="nucleotide sequence ID" value="NZ_CP049246.1"/>
</dbReference>
<dbReference type="AlphaFoldDB" id="A0A1H5SCG2"/>
<evidence type="ECO:0000313" key="10">
    <source>
        <dbReference type="EMBL" id="SEF48225.1"/>
    </source>
</evidence>
<keyword evidence="6 8" id="KW-0472">Membrane</keyword>
<dbReference type="PANTHER" id="PTHR11403:SF2">
    <property type="entry name" value="CYTOCHROME BO(3) UBIQUINOL OXIDASE SUBUNIT 3"/>
    <property type="match status" value="1"/>
</dbReference>
<feature type="transmembrane region" description="Helical" evidence="8">
    <location>
        <begin position="177"/>
        <end position="198"/>
    </location>
</feature>
<feature type="transmembrane region" description="Helical" evidence="8">
    <location>
        <begin position="136"/>
        <end position="156"/>
    </location>
</feature>
<accession>A0A1H5SCG2</accession>
<evidence type="ECO:0000256" key="1">
    <source>
        <dbReference type="ARBA" id="ARBA00004651"/>
    </source>
</evidence>
<protein>
    <submittedName>
        <fullName evidence="10">Cytochrome c oxidase subunit 3</fullName>
    </submittedName>
</protein>
<dbReference type="Proteomes" id="UP000236731">
    <property type="component" value="Unassembled WGS sequence"/>
</dbReference>
<name>A0A1H5SCG2_9SPHI</name>
<feature type="transmembrane region" description="Helical" evidence="8">
    <location>
        <begin position="61"/>
        <end position="85"/>
    </location>
</feature>
<gene>
    <name evidence="10" type="ORF">SAMN05421877_101223</name>
</gene>
<dbReference type="Pfam" id="PF00510">
    <property type="entry name" value="COX3"/>
    <property type="match status" value="1"/>
</dbReference>
<reference evidence="11" key="1">
    <citation type="submission" date="2016-10" db="EMBL/GenBank/DDBJ databases">
        <authorList>
            <person name="Varghese N."/>
            <person name="Submissions S."/>
        </authorList>
    </citation>
    <scope>NUCLEOTIDE SEQUENCE [LARGE SCALE GENOMIC DNA]</scope>
    <source>
        <strain evidence="11">DSM 22361</strain>
    </source>
</reference>
<evidence type="ECO:0000256" key="6">
    <source>
        <dbReference type="ARBA" id="ARBA00023136"/>
    </source>
</evidence>
<keyword evidence="4 7" id="KW-0812">Transmembrane</keyword>
<feature type="transmembrane region" description="Helical" evidence="8">
    <location>
        <begin position="28"/>
        <end position="49"/>
    </location>
</feature>
<keyword evidence="5 8" id="KW-1133">Transmembrane helix</keyword>
<dbReference type="PANTHER" id="PTHR11403">
    <property type="entry name" value="CYTOCHROME C OXIDASE SUBUNIT III"/>
    <property type="match status" value="1"/>
</dbReference>
<proteinExistence type="inferred from homology"/>
<sequence>MDLQITMNNQELLNEELIKSRKAKKFNLWLGMIGMFMMFAALTSGFIVYTASGVDKGIKTILPTAFMYSTAVIVISSLTIHLSFNAVKANQIAKQKIFLLITIVLGIVFFYLQTQAWSVLFNRNITFVNSNASQSFIYVFTGMHLAHIIAGVLVLVRCYIGVMRNIRLDNNIFRMELATIFWHFLDLLWIYIYVFLLLNQ</sequence>
<dbReference type="GO" id="GO:0005886">
    <property type="term" value="C:plasma membrane"/>
    <property type="evidence" value="ECO:0007669"/>
    <property type="project" value="UniProtKB-SubCell"/>
</dbReference>
<evidence type="ECO:0000256" key="7">
    <source>
        <dbReference type="RuleBase" id="RU003376"/>
    </source>
</evidence>
<dbReference type="InterPro" id="IPR035973">
    <property type="entry name" value="Cyt_c_oxidase_su3-like_sf"/>
</dbReference>
<keyword evidence="3" id="KW-1003">Cell membrane</keyword>
<dbReference type="OrthoDB" id="679789at2"/>
<evidence type="ECO:0000256" key="8">
    <source>
        <dbReference type="SAM" id="Phobius"/>
    </source>
</evidence>
<feature type="transmembrane region" description="Helical" evidence="8">
    <location>
        <begin position="97"/>
        <end position="116"/>
    </location>
</feature>
<dbReference type="GO" id="GO:0019646">
    <property type="term" value="P:aerobic electron transport chain"/>
    <property type="evidence" value="ECO:0007669"/>
    <property type="project" value="InterPro"/>
</dbReference>
<dbReference type="SUPFAM" id="SSF81452">
    <property type="entry name" value="Cytochrome c oxidase subunit III-like"/>
    <property type="match status" value="1"/>
</dbReference>
<feature type="domain" description="Heme-copper oxidase subunit III family profile" evidence="9">
    <location>
        <begin position="1"/>
        <end position="200"/>
    </location>
</feature>
<evidence type="ECO:0000256" key="2">
    <source>
        <dbReference type="ARBA" id="ARBA00010581"/>
    </source>
</evidence>